<feature type="zinc finger region" description="FLZ-type" evidence="4">
    <location>
        <begin position="163"/>
        <end position="206"/>
    </location>
</feature>
<dbReference type="GO" id="GO:0008270">
    <property type="term" value="F:zinc ion binding"/>
    <property type="evidence" value="ECO:0007669"/>
    <property type="project" value="UniProtKB-KW"/>
</dbReference>
<keyword evidence="7" id="KW-1185">Reference proteome</keyword>
<dbReference type="PANTHER" id="PTHR47208">
    <property type="entry name" value="OS02G0174800 PROTEIN"/>
    <property type="match status" value="1"/>
</dbReference>
<name>A0AAD4J7T4_PERFH</name>
<dbReference type="InterPro" id="IPR007650">
    <property type="entry name" value="Zf-FLZ_dom"/>
</dbReference>
<dbReference type="AlphaFoldDB" id="A0AAD4J7T4"/>
<evidence type="ECO:0000256" key="2">
    <source>
        <dbReference type="ARBA" id="ARBA00022723"/>
    </source>
</evidence>
<dbReference type="PANTHER" id="PTHR47208:SF5">
    <property type="entry name" value="FCS-LIKE ZINC FINGER 12-RELATED"/>
    <property type="match status" value="1"/>
</dbReference>
<feature type="domain" description="FLZ-type" evidence="5">
    <location>
        <begin position="163"/>
        <end position="206"/>
    </location>
</feature>
<dbReference type="InterPro" id="IPR044604">
    <property type="entry name" value="FLZ12/13/14"/>
</dbReference>
<reference evidence="6 7" key="1">
    <citation type="journal article" date="2021" name="Nat. Commun.">
        <title>Incipient diploidization of the medicinal plant Perilla within 10,000 years.</title>
        <authorList>
            <person name="Zhang Y."/>
            <person name="Shen Q."/>
            <person name="Leng L."/>
            <person name="Zhang D."/>
            <person name="Chen S."/>
            <person name="Shi Y."/>
            <person name="Ning Z."/>
            <person name="Chen S."/>
        </authorList>
    </citation>
    <scope>NUCLEOTIDE SEQUENCE [LARGE SCALE GENOMIC DNA]</scope>
    <source>
        <strain evidence="7">cv. PC099</strain>
    </source>
</reference>
<dbReference type="Proteomes" id="UP001190926">
    <property type="component" value="Unassembled WGS sequence"/>
</dbReference>
<evidence type="ECO:0000313" key="6">
    <source>
        <dbReference type="EMBL" id="KAH6828559.1"/>
    </source>
</evidence>
<dbReference type="Pfam" id="PF04570">
    <property type="entry name" value="zf-FLZ"/>
    <property type="match status" value="1"/>
</dbReference>
<gene>
    <name evidence="6" type="ORF">C2S53_013807</name>
</gene>
<keyword evidence="2" id="KW-0479">Metal-binding</keyword>
<comment type="caution">
    <text evidence="6">The sequence shown here is derived from an EMBL/GenBank/DDBJ whole genome shotgun (WGS) entry which is preliminary data.</text>
</comment>
<evidence type="ECO:0000256" key="4">
    <source>
        <dbReference type="PROSITE-ProRule" id="PRU01131"/>
    </source>
</evidence>
<keyword evidence="3" id="KW-0863">Zinc-finger</keyword>
<evidence type="ECO:0000256" key="3">
    <source>
        <dbReference type="ARBA" id="ARBA00022771"/>
    </source>
</evidence>
<evidence type="ECO:0000313" key="7">
    <source>
        <dbReference type="Proteomes" id="UP001190926"/>
    </source>
</evidence>
<organism evidence="6 7">
    <name type="scientific">Perilla frutescens var. hirtella</name>
    <name type="common">Perilla citriodora</name>
    <name type="synonym">Perilla setoyensis</name>
    <dbReference type="NCBI Taxonomy" id="608512"/>
    <lineage>
        <taxon>Eukaryota</taxon>
        <taxon>Viridiplantae</taxon>
        <taxon>Streptophyta</taxon>
        <taxon>Embryophyta</taxon>
        <taxon>Tracheophyta</taxon>
        <taxon>Spermatophyta</taxon>
        <taxon>Magnoliopsida</taxon>
        <taxon>eudicotyledons</taxon>
        <taxon>Gunneridae</taxon>
        <taxon>Pentapetalae</taxon>
        <taxon>asterids</taxon>
        <taxon>lamiids</taxon>
        <taxon>Lamiales</taxon>
        <taxon>Lamiaceae</taxon>
        <taxon>Nepetoideae</taxon>
        <taxon>Elsholtzieae</taxon>
        <taxon>Perilla</taxon>
    </lineage>
</organism>
<sequence length="238" mass="25332">MLGKSSKPVIGILTGSLISGGSQMESKIQSPRGIKNLDLGGVGLGIVAALEKAGGGRDGIPALFGRNMARSSPIPVSSPKNCWRSRREAEETEMESLEEYTIVTCHGPNKSYTKVYSDAAEGGRNGGDRAPFRIQSSKKSNCATVFHISPARCAETGGIPAPDFLSSCNLCHKKLHGKDIYMYRGEKAFCSTECRFRQMVMDERKEKCGAEAAAVTAAEVAGSPYGNGQMFTTGILAV</sequence>
<proteinExistence type="inferred from homology"/>
<dbReference type="PROSITE" id="PS51795">
    <property type="entry name" value="ZF_FLZ"/>
    <property type="match status" value="1"/>
</dbReference>
<protein>
    <recommendedName>
        <fullName evidence="5">FLZ-type domain-containing protein</fullName>
    </recommendedName>
</protein>
<accession>A0AAD4J7T4</accession>
<evidence type="ECO:0000256" key="1">
    <source>
        <dbReference type="ARBA" id="ARBA00009374"/>
    </source>
</evidence>
<dbReference type="EMBL" id="SDAM02000122">
    <property type="protein sequence ID" value="KAH6828559.1"/>
    <property type="molecule type" value="Genomic_DNA"/>
</dbReference>
<comment type="similarity">
    <text evidence="1">Belongs to the FLZ family.</text>
</comment>
<evidence type="ECO:0000259" key="5">
    <source>
        <dbReference type="PROSITE" id="PS51795"/>
    </source>
</evidence>
<keyword evidence="3" id="KW-0862">Zinc</keyword>